<evidence type="ECO:0000256" key="4">
    <source>
        <dbReference type="ARBA" id="ARBA00023180"/>
    </source>
</evidence>
<dbReference type="InterPro" id="IPR001747">
    <property type="entry name" value="Vitellogenin_N"/>
</dbReference>
<name>A0A5B7D626_PORTR</name>
<dbReference type="PANTHER" id="PTHR23345:SF15">
    <property type="entry name" value="VITELLOGENIN 1-RELATED"/>
    <property type="match status" value="1"/>
</dbReference>
<keyword evidence="9" id="KW-1185">Reference proteome</keyword>
<evidence type="ECO:0000256" key="3">
    <source>
        <dbReference type="ARBA" id="ARBA00023157"/>
    </source>
</evidence>
<dbReference type="GO" id="GO:0005319">
    <property type="term" value="F:lipid transporter activity"/>
    <property type="evidence" value="ECO:0007669"/>
    <property type="project" value="InterPro"/>
</dbReference>
<proteinExistence type="predicted"/>
<dbReference type="GO" id="GO:0045735">
    <property type="term" value="F:nutrient reservoir activity"/>
    <property type="evidence" value="ECO:0007669"/>
    <property type="project" value="UniProtKB-KW"/>
</dbReference>
<feature type="chain" id="PRO_5023101540" evidence="6">
    <location>
        <begin position="18"/>
        <end position="1240"/>
    </location>
</feature>
<sequence>MKLLAAFLLLLVTRVNDLVVEDTGDDAKWFSEAVQEHDLYFRYQHGAVTDLYPHEEEEAVATNFKRGILSSLQMTVSPTSDMDIIVSEVDVSGECDVKYSMEMDPNPLITKTKMGCHANTYIPYLPHSYYTNTKANSHLPFMKNSHVCHIHGKEGTGPRGDIDVAGGGGMWEKVICSEEVQVHHHLTPNSNRSSLATVSMSSTLMLEEGPKPMDGNFSNGDVLRKTVSLVADLKAAVNFAEMKKLSNQNVKEQLDSVLESLSTSEDSEPDDLRPRLFSTLVHLLSHLNVEELEDVWSSSSSENTHRKILVDGLLVCDANPCHSLVAQLAQDQGMLSQGQLNMWLAGIHMHTSAHLEFVTKLLVFSTISFKSALLPLRSFLEYVDQQVGVSCGHGKTRQQQEHIKLVMRALGNAGVFPSKDFPERCYLNRTLSPELRIAALQSYRRSGCSGVEAPWKLLEDGREKSEVRIAAYLALVPCATYTSGFFTRIHKLLQQEKVQQVYSFIWTHVKNLVDKPGPSKHDQELSKLARQHTLPNKFNNDAFRTSGNFRYTHFSESMNLGGSVDANVVFSHESYVPHQISANLTLDLLDNSFNFLDIGGEFSGIENLIESYFGKDAYFSNKDVLKILHNLRPKRNIVHEDKIQEFQKKFDTKKKNQLEWEKNEEEAKPSFYVRMFGNEILYVENMLQHSPAQLLYQLIQELSSPKTFKILDQEYMTPTLLGFPLRLKVNATASVSLQHELTFRSTKNLGLQLEGSLTPSVVAAMDEMLLVDAFVSSSGLRRSSTQVAKTTIGGKFLVQENEVVEIQLSVPNSEVMKMSSSARVALLNSDGKWVEPKSKTVPVESCIDTVSEMVGLEVCTSLSHGQYEVDGELVTAEPSEMNFLIKKTDSFNYYKLYITQQESIIEALFDTPGSSIDRKIHFLFNVNPDREGGYIVVRGAGYGIKGQYKDSDGYSGLQLEYLQESKVSGELEISMKKQVESLRQEYIPKFLVSVGPDKFTLEGKWKHMIDEDTKNLEASWEIEGAWHKTEPNMVTQAFGRVSGTFMTGQDNFKLDLNTEYGSESSDSHSITLTLNNNHTLHGDMSIFAGYASLQISQIPAGITMEYESRPDLFELNTNTSLQDTQVSSQVVVKNVMSTAVQDTQLTLSLASKQLDIDYKASGIYKVSDNGFQAEAELNFDSSFKSKFLIMYLFEDEPLHVLAGLHLTLNDFIFQIGHSIDMSQPDHLLITYSACKVQDLG</sequence>
<feature type="domain" description="Vitellogenin" evidence="7">
    <location>
        <begin position="1"/>
        <end position="580"/>
    </location>
</feature>
<dbReference type="InterPro" id="IPR015816">
    <property type="entry name" value="Vitellinogen_b-sht_N"/>
</dbReference>
<dbReference type="OrthoDB" id="6484170at2759"/>
<dbReference type="InterPro" id="IPR015255">
    <property type="entry name" value="Vitellinogen_open_b-sht"/>
</dbReference>
<accession>A0A5B7D626</accession>
<dbReference type="SMART" id="SM00638">
    <property type="entry name" value="LPD_N"/>
    <property type="match status" value="1"/>
</dbReference>
<gene>
    <name evidence="8" type="primary">APLP_3</name>
    <name evidence="8" type="ORF">E2C01_009540</name>
</gene>
<dbReference type="Proteomes" id="UP000324222">
    <property type="component" value="Unassembled WGS sequence"/>
</dbReference>
<reference evidence="8 9" key="1">
    <citation type="submission" date="2019-05" db="EMBL/GenBank/DDBJ databases">
        <title>Another draft genome of Portunus trituberculatus and its Hox gene families provides insights of decapod evolution.</title>
        <authorList>
            <person name="Jeong J.-H."/>
            <person name="Song I."/>
            <person name="Kim S."/>
            <person name="Choi T."/>
            <person name="Kim D."/>
            <person name="Ryu S."/>
            <person name="Kim W."/>
        </authorList>
    </citation>
    <scope>NUCLEOTIDE SEQUENCE [LARGE SCALE GENOMIC DNA]</scope>
    <source>
        <tissue evidence="8">Muscle</tissue>
    </source>
</reference>
<dbReference type="InterPro" id="IPR015817">
    <property type="entry name" value="Vitellinogen_open_b-sht_sub1"/>
</dbReference>
<dbReference type="SMART" id="SM01169">
    <property type="entry name" value="DUF1943"/>
    <property type="match status" value="1"/>
</dbReference>
<protein>
    <submittedName>
        <fullName evidence="8">Apolipophorin</fullName>
    </submittedName>
</protein>
<evidence type="ECO:0000256" key="5">
    <source>
        <dbReference type="PROSITE-ProRule" id="PRU00557"/>
    </source>
</evidence>
<keyword evidence="4" id="KW-0325">Glycoprotein</keyword>
<feature type="signal peptide" evidence="6">
    <location>
        <begin position="1"/>
        <end position="17"/>
    </location>
</feature>
<comment type="caution">
    <text evidence="5">Lacks conserved residue(s) required for the propagation of feature annotation.</text>
</comment>
<dbReference type="Gene3D" id="1.25.10.20">
    <property type="entry name" value="Vitellinogen, superhelical"/>
    <property type="match status" value="1"/>
</dbReference>
<keyword evidence="3" id="KW-1015">Disulfide bond</keyword>
<organism evidence="8 9">
    <name type="scientific">Portunus trituberculatus</name>
    <name type="common">Swimming crab</name>
    <name type="synonym">Neptunus trituberculatus</name>
    <dbReference type="NCBI Taxonomy" id="210409"/>
    <lineage>
        <taxon>Eukaryota</taxon>
        <taxon>Metazoa</taxon>
        <taxon>Ecdysozoa</taxon>
        <taxon>Arthropoda</taxon>
        <taxon>Crustacea</taxon>
        <taxon>Multicrustacea</taxon>
        <taxon>Malacostraca</taxon>
        <taxon>Eumalacostraca</taxon>
        <taxon>Eucarida</taxon>
        <taxon>Decapoda</taxon>
        <taxon>Pleocyemata</taxon>
        <taxon>Brachyura</taxon>
        <taxon>Eubrachyura</taxon>
        <taxon>Portunoidea</taxon>
        <taxon>Portunidae</taxon>
        <taxon>Portuninae</taxon>
        <taxon>Portunus</taxon>
    </lineage>
</organism>
<keyword evidence="1 6" id="KW-0732">Signal</keyword>
<dbReference type="EMBL" id="VSRR010000528">
    <property type="protein sequence ID" value="MPC16708.1"/>
    <property type="molecule type" value="Genomic_DNA"/>
</dbReference>
<dbReference type="Gene3D" id="2.30.230.10">
    <property type="entry name" value="Lipovitellin, beta-sheet shell regions, chain A"/>
    <property type="match status" value="1"/>
</dbReference>
<dbReference type="SUPFAM" id="SSF56968">
    <property type="entry name" value="Lipovitellin-phosvitin complex, beta-sheet shell regions"/>
    <property type="match status" value="2"/>
</dbReference>
<dbReference type="Gene3D" id="2.20.50.20">
    <property type="entry name" value="Lipovitellin. Chain A, domain 3"/>
    <property type="match status" value="1"/>
</dbReference>
<dbReference type="Pfam" id="PF09172">
    <property type="entry name" value="Vit_open_b-sht"/>
    <property type="match status" value="1"/>
</dbReference>
<keyword evidence="2" id="KW-0758">Storage protein</keyword>
<comment type="caution">
    <text evidence="8">The sequence shown here is derived from an EMBL/GenBank/DDBJ whole genome shotgun (WGS) entry which is preliminary data.</text>
</comment>
<dbReference type="SUPFAM" id="SSF48431">
    <property type="entry name" value="Lipovitellin-phosvitin complex, superhelical domain"/>
    <property type="match status" value="1"/>
</dbReference>
<evidence type="ECO:0000256" key="2">
    <source>
        <dbReference type="ARBA" id="ARBA00022761"/>
    </source>
</evidence>
<dbReference type="InterPro" id="IPR015819">
    <property type="entry name" value="Lipid_transp_b-sht_shell"/>
</dbReference>
<dbReference type="InterPro" id="IPR050733">
    <property type="entry name" value="Vitellogenin/Apolipophorin"/>
</dbReference>
<dbReference type="PANTHER" id="PTHR23345">
    <property type="entry name" value="VITELLOGENIN-RELATED"/>
    <property type="match status" value="1"/>
</dbReference>
<dbReference type="AlphaFoldDB" id="A0A5B7D626"/>
<dbReference type="PROSITE" id="PS51211">
    <property type="entry name" value="VITELLOGENIN"/>
    <property type="match status" value="1"/>
</dbReference>
<evidence type="ECO:0000256" key="6">
    <source>
        <dbReference type="SAM" id="SignalP"/>
    </source>
</evidence>
<dbReference type="InterPro" id="IPR011030">
    <property type="entry name" value="Lipovitellin_superhlx_dom"/>
</dbReference>
<evidence type="ECO:0000313" key="8">
    <source>
        <dbReference type="EMBL" id="MPC16708.1"/>
    </source>
</evidence>
<evidence type="ECO:0000313" key="9">
    <source>
        <dbReference type="Proteomes" id="UP000324222"/>
    </source>
</evidence>
<dbReference type="Pfam" id="PF01347">
    <property type="entry name" value="Vitellogenin_N"/>
    <property type="match status" value="2"/>
</dbReference>
<evidence type="ECO:0000259" key="7">
    <source>
        <dbReference type="PROSITE" id="PS51211"/>
    </source>
</evidence>
<evidence type="ECO:0000256" key="1">
    <source>
        <dbReference type="ARBA" id="ARBA00022729"/>
    </source>
</evidence>